<evidence type="ECO:0000313" key="4">
    <source>
        <dbReference type="Proteomes" id="UP000663792"/>
    </source>
</evidence>
<evidence type="ECO:0000313" key="3">
    <source>
        <dbReference type="EMBL" id="MBM9465877.1"/>
    </source>
</evidence>
<feature type="region of interest" description="Disordered" evidence="1">
    <location>
        <begin position="1"/>
        <end position="27"/>
    </location>
</feature>
<dbReference type="RefSeq" id="WP_205258835.1">
    <property type="nucleotide sequence ID" value="NZ_JAERWK010000002.1"/>
</dbReference>
<dbReference type="InterPro" id="IPR035931">
    <property type="entry name" value="YlxR-like_sf"/>
</dbReference>
<feature type="compositionally biased region" description="Low complexity" evidence="1">
    <location>
        <begin position="17"/>
        <end position="27"/>
    </location>
</feature>
<protein>
    <submittedName>
        <fullName evidence="3">YlxR family protein</fullName>
    </submittedName>
</protein>
<dbReference type="SUPFAM" id="SSF64376">
    <property type="entry name" value="YlxR-like"/>
    <property type="match status" value="1"/>
</dbReference>
<dbReference type="PANTHER" id="PTHR34215">
    <property type="entry name" value="BLL0784 PROTEIN"/>
    <property type="match status" value="1"/>
</dbReference>
<dbReference type="Pfam" id="PF04296">
    <property type="entry name" value="YlxR"/>
    <property type="match status" value="1"/>
</dbReference>
<dbReference type="AlphaFoldDB" id="A0A938YCC2"/>
<name>A0A938YCC2_9ACTN</name>
<feature type="region of interest" description="Disordered" evidence="1">
    <location>
        <begin position="98"/>
        <end position="131"/>
    </location>
</feature>
<dbReference type="EMBL" id="JAERWK010000002">
    <property type="protein sequence ID" value="MBM9465877.1"/>
    <property type="molecule type" value="Genomic_DNA"/>
</dbReference>
<evidence type="ECO:0000256" key="1">
    <source>
        <dbReference type="SAM" id="MobiDB-lite"/>
    </source>
</evidence>
<sequence length="131" mass="13587">MLSRSRVPRPAVPPAPAGAAPAVPSGPVRTCIGCRAREQADRLLRVVVASGTLVPDPRRRLPGRGAWLHPVIGCLDAAERRRAFGRALRSAGTLDSGRVREFVQSGGTPESGTPPQPAGGAEGSRKQVGPS</sequence>
<keyword evidence="4" id="KW-1185">Reference proteome</keyword>
<accession>A0A938YCC2</accession>
<organism evidence="3 4">
    <name type="scientific">Nakamurella leprariae</name>
    <dbReference type="NCBI Taxonomy" id="2803911"/>
    <lineage>
        <taxon>Bacteria</taxon>
        <taxon>Bacillati</taxon>
        <taxon>Actinomycetota</taxon>
        <taxon>Actinomycetes</taxon>
        <taxon>Nakamurellales</taxon>
        <taxon>Nakamurellaceae</taxon>
        <taxon>Nakamurella</taxon>
    </lineage>
</organism>
<dbReference type="InterPro" id="IPR037465">
    <property type="entry name" value="YlxR"/>
</dbReference>
<dbReference type="Gene3D" id="3.30.1230.10">
    <property type="entry name" value="YlxR-like"/>
    <property type="match status" value="1"/>
</dbReference>
<comment type="caution">
    <text evidence="3">The sequence shown here is derived from an EMBL/GenBank/DDBJ whole genome shotgun (WGS) entry which is preliminary data.</text>
</comment>
<feature type="domain" description="YlxR" evidence="2">
    <location>
        <begin position="29"/>
        <end position="91"/>
    </location>
</feature>
<dbReference type="PANTHER" id="PTHR34215:SF1">
    <property type="entry name" value="YLXR DOMAIN-CONTAINING PROTEIN"/>
    <property type="match status" value="1"/>
</dbReference>
<proteinExistence type="predicted"/>
<dbReference type="Proteomes" id="UP000663792">
    <property type="component" value="Unassembled WGS sequence"/>
</dbReference>
<gene>
    <name evidence="3" type="ORF">JL106_01115</name>
</gene>
<dbReference type="InterPro" id="IPR007393">
    <property type="entry name" value="YlxR_dom"/>
</dbReference>
<reference evidence="3" key="1">
    <citation type="submission" date="2021-01" db="EMBL/GenBank/DDBJ databases">
        <title>YIM 132084 draft genome.</title>
        <authorList>
            <person name="An D."/>
        </authorList>
    </citation>
    <scope>NUCLEOTIDE SEQUENCE</scope>
    <source>
        <strain evidence="3">YIM 132084</strain>
    </source>
</reference>
<evidence type="ECO:0000259" key="2">
    <source>
        <dbReference type="Pfam" id="PF04296"/>
    </source>
</evidence>